<dbReference type="GeneID" id="92858230"/>
<evidence type="ECO:0000313" key="4">
    <source>
        <dbReference type="Proteomes" id="UP000226191"/>
    </source>
</evidence>
<dbReference type="Gene3D" id="3.40.960.10">
    <property type="entry name" value="VSR Endonuclease"/>
    <property type="match status" value="1"/>
</dbReference>
<dbReference type="Pfam" id="PF04480">
    <property type="entry name" value="DUF559"/>
    <property type="match status" value="1"/>
</dbReference>
<dbReference type="Proteomes" id="UP000226191">
    <property type="component" value="Unassembled WGS sequence"/>
</dbReference>
<dbReference type="InterPro" id="IPR007569">
    <property type="entry name" value="DUF559"/>
</dbReference>
<reference evidence="2 5" key="2">
    <citation type="submission" date="2018-08" db="EMBL/GenBank/DDBJ databases">
        <title>Genome sequencing of Cutibacterium acnes KCOM 1315.</title>
        <authorList>
            <person name="Kook J.-K."/>
            <person name="Park S.-N."/>
            <person name="Lim Y.K."/>
        </authorList>
    </citation>
    <scope>NUCLEOTIDE SEQUENCE [LARGE SCALE GENOMIC DNA]</scope>
    <source>
        <strain evidence="2 5">KCOM 1315</strain>
    </source>
</reference>
<name>A0A2B7IXA7_CUTAC</name>
<organism evidence="3 4">
    <name type="scientific">Cutibacterium acnes</name>
    <name type="common">Propionibacterium acnes</name>
    <dbReference type="NCBI Taxonomy" id="1747"/>
    <lineage>
        <taxon>Bacteria</taxon>
        <taxon>Bacillati</taxon>
        <taxon>Actinomycetota</taxon>
        <taxon>Actinomycetes</taxon>
        <taxon>Propionibacteriales</taxon>
        <taxon>Propionibacteriaceae</taxon>
        <taxon>Cutibacterium</taxon>
    </lineage>
</organism>
<dbReference type="AlphaFoldDB" id="A0A2B7IXA7"/>
<evidence type="ECO:0000259" key="1">
    <source>
        <dbReference type="Pfam" id="PF04480"/>
    </source>
</evidence>
<dbReference type="InterPro" id="IPR011335">
    <property type="entry name" value="Restrct_endonuc-II-like"/>
</dbReference>
<evidence type="ECO:0000313" key="5">
    <source>
        <dbReference type="Proteomes" id="UP000256621"/>
    </source>
</evidence>
<proteinExistence type="predicted"/>
<feature type="domain" description="DUF559" evidence="1">
    <location>
        <begin position="179"/>
        <end position="281"/>
    </location>
</feature>
<dbReference type="Proteomes" id="UP000256621">
    <property type="component" value="Chromosome"/>
</dbReference>
<evidence type="ECO:0000313" key="2">
    <source>
        <dbReference type="EMBL" id="AXM07140.1"/>
    </source>
</evidence>
<dbReference type="SUPFAM" id="SSF52980">
    <property type="entry name" value="Restriction endonuclease-like"/>
    <property type="match status" value="1"/>
</dbReference>
<reference evidence="3 4" key="1">
    <citation type="submission" date="2017-02" db="EMBL/GenBank/DDBJ databases">
        <title>Prevalence of linear plasmids in Cutibacterium acnes isolates obtained from cancerous prostatic tissue.</title>
        <authorList>
            <person name="Davidsson S."/>
            <person name="Bruggemann H."/>
        </authorList>
    </citation>
    <scope>NUCLEOTIDE SEQUENCE [LARGE SCALE GENOMIC DNA]</scope>
    <source>
        <strain evidence="3 4">11-78</strain>
    </source>
</reference>
<dbReference type="RefSeq" id="WP_002515848.1">
    <property type="nucleotide sequence ID" value="NZ_AP019664.1"/>
</dbReference>
<evidence type="ECO:0000313" key="3">
    <source>
        <dbReference type="EMBL" id="PGF35358.1"/>
    </source>
</evidence>
<protein>
    <submittedName>
        <fullName evidence="2">DUF559 domain-containing protein</fullName>
    </submittedName>
</protein>
<gene>
    <name evidence="3" type="ORF">B1B09_07295</name>
    <name evidence="2" type="ORF">DXN06_08360</name>
</gene>
<accession>A0A2B7IXA7</accession>
<dbReference type="EMBL" id="CP031442">
    <property type="protein sequence ID" value="AXM07140.1"/>
    <property type="molecule type" value="Genomic_DNA"/>
</dbReference>
<dbReference type="EMBL" id="MVCE01000002">
    <property type="protein sequence ID" value="PGF35358.1"/>
    <property type="molecule type" value="Genomic_DNA"/>
</dbReference>
<sequence length="300" mass="34117">MELVDILEANGGVAKISSVGRVARQARRAAREGYVIRPLPRIVMTAMAARHPEAWMRAVRLWRPSAIFTGRAALYLAGMRDLKMTEIDVIVPHSMPRCSRRPWLRFHRAGSEPVIEDRYGVRTTCAYTCFWLALRGDWEAATECLRKGYVATEDLRGVRPKLARKAPSSVVRRVLRQLLDRPWSVAEREIHALFRRHRVSGWKANERLWIDGNAVFPDLWFKKENVVVEIDSYAFHGRPADYEATARRHALLVGAGLRVIRVTPNMIRDNPELVLDTVRSALWGRHRGVVAAARSGKSGL</sequence>